<reference evidence="2 3" key="1">
    <citation type="submission" date="2016-08" db="EMBL/GenBank/DDBJ databases">
        <title>New Insights into Marine Group III Euryarchaeota, from dark to light.</title>
        <authorList>
            <person name="Haro-Moreno J.M."/>
            <person name="Rodriguez-Valera F."/>
            <person name="Lopez-Garcia P."/>
            <person name="Moreira D."/>
            <person name="Martin-Cuadrado A.B."/>
        </authorList>
    </citation>
    <scope>NUCLEOTIDE SEQUENCE [LARGE SCALE GENOMIC DNA]</scope>
    <source>
        <strain evidence="2">CG-Bathy1</strain>
    </source>
</reference>
<dbReference type="InterPro" id="IPR035913">
    <property type="entry name" value="RPB5-like_sf"/>
</dbReference>
<dbReference type="Pfam" id="PF01191">
    <property type="entry name" value="RNA_pol_Rpb5_C"/>
    <property type="match status" value="1"/>
</dbReference>
<dbReference type="Gene3D" id="3.90.940.20">
    <property type="entry name" value="RPB5-like RNA polymerase subunit"/>
    <property type="match status" value="1"/>
</dbReference>
<gene>
    <name evidence="2" type="ORF">BEU04_03030</name>
</gene>
<dbReference type="Proteomes" id="UP000183815">
    <property type="component" value="Unassembled WGS sequence"/>
</dbReference>
<evidence type="ECO:0000313" key="3">
    <source>
        <dbReference type="Proteomes" id="UP000183815"/>
    </source>
</evidence>
<comment type="caution">
    <text evidence="2">The sequence shown here is derived from an EMBL/GenBank/DDBJ whole genome shotgun (WGS) entry which is preliminary data.</text>
</comment>
<dbReference type="InterPro" id="IPR000783">
    <property type="entry name" value="RNA_pol_subH/Rpb5_C"/>
</dbReference>
<evidence type="ECO:0000313" key="2">
    <source>
        <dbReference type="EMBL" id="OIR14412.1"/>
    </source>
</evidence>
<name>A0A1J5TL29_9ARCH</name>
<organism evidence="2 3">
    <name type="scientific">Marine Group III euryarchaeote CG-Bathy1</name>
    <dbReference type="NCBI Taxonomy" id="1889001"/>
    <lineage>
        <taxon>Archaea</taxon>
        <taxon>Methanobacteriati</taxon>
        <taxon>Thermoplasmatota</taxon>
        <taxon>Thermoplasmata</taxon>
        <taxon>Candidatus Thermoprofundales</taxon>
    </lineage>
</organism>
<proteinExistence type="predicted"/>
<dbReference type="GO" id="GO:0003899">
    <property type="term" value="F:DNA-directed RNA polymerase activity"/>
    <property type="evidence" value="ECO:0007669"/>
    <property type="project" value="InterPro"/>
</dbReference>
<sequence>MNDEEIWQHHLVPKHRYVPEEEIVAKLESMKITRNELMKILLTDPAIKALSEDIKAGDVIEITRKSHTAGVYVSYRQVVG</sequence>
<evidence type="ECO:0000259" key="1">
    <source>
        <dbReference type="Pfam" id="PF01191"/>
    </source>
</evidence>
<dbReference type="GO" id="GO:0006351">
    <property type="term" value="P:DNA-templated transcription"/>
    <property type="evidence" value="ECO:0007669"/>
    <property type="project" value="InterPro"/>
</dbReference>
<feature type="domain" description="RNA polymerase subunit H/Rpb5 C-terminal" evidence="1">
    <location>
        <begin position="6"/>
        <end position="78"/>
    </location>
</feature>
<dbReference type="EMBL" id="MIYU01000019">
    <property type="protein sequence ID" value="OIR14412.1"/>
    <property type="molecule type" value="Genomic_DNA"/>
</dbReference>
<accession>A0A1J5TL29</accession>
<dbReference type="SUPFAM" id="SSF55287">
    <property type="entry name" value="RPB5-like RNA polymerase subunit"/>
    <property type="match status" value="1"/>
</dbReference>
<dbReference type="GO" id="GO:0003677">
    <property type="term" value="F:DNA binding"/>
    <property type="evidence" value="ECO:0007669"/>
    <property type="project" value="InterPro"/>
</dbReference>
<protein>
    <recommendedName>
        <fullName evidence="1">RNA polymerase subunit H/Rpb5 C-terminal domain-containing protein</fullName>
    </recommendedName>
</protein>
<dbReference type="AlphaFoldDB" id="A0A1J5TL29"/>